<evidence type="ECO:0000259" key="7">
    <source>
        <dbReference type="Pfam" id="PF00482"/>
    </source>
</evidence>
<dbReference type="eggNOG" id="COG2064">
    <property type="taxonomic scope" value="Bacteria"/>
</dbReference>
<keyword evidence="3 6" id="KW-0812">Transmembrane</keyword>
<evidence type="ECO:0000256" key="6">
    <source>
        <dbReference type="SAM" id="Phobius"/>
    </source>
</evidence>
<dbReference type="EMBL" id="CP002344">
    <property type="protein sequence ID" value="ADU51313.1"/>
    <property type="molecule type" value="Genomic_DNA"/>
</dbReference>
<dbReference type="InterPro" id="IPR018076">
    <property type="entry name" value="T2SS_GspF_dom"/>
</dbReference>
<evidence type="ECO:0000313" key="8">
    <source>
        <dbReference type="EMBL" id="ADU51313.1"/>
    </source>
</evidence>
<sequence length="300" mass="32452">MTAWIVALLAGAAGASGAWWVLHRGATPGPVGVRWLRAGADGQGLVRLPRPPLVEWIDRWPWPARPPADMDLILLLRRAGWHRVAGDDGLRWVCRALGLASWGGAAAGGCLALAAGIAGGWSPAWWLLPAAGYLAGRRGFLAGLEAAGRRRAARVRDGLPGWLEDIALAARGGLNLRQAVEVANDVGEGPLIDDAREAFARVRAGQPLRQPLLELARLYPDPEVTVALRTLVEAETRGLPLAQTLEEQVRLMRALAARRLQRHADSLPFWLTVITMGLLLPPVLVVVLLPNVLQFLRLYH</sequence>
<evidence type="ECO:0000256" key="2">
    <source>
        <dbReference type="ARBA" id="ARBA00022475"/>
    </source>
</evidence>
<dbReference type="STRING" id="644966.Tmar_1200"/>
<keyword evidence="2" id="KW-1003">Cell membrane</keyword>
<evidence type="ECO:0000256" key="4">
    <source>
        <dbReference type="ARBA" id="ARBA00022989"/>
    </source>
</evidence>
<accession>E6SL82</accession>
<dbReference type="HOGENOM" id="CLU_927296_0_0_9"/>
<comment type="subcellular location">
    <subcellularLocation>
        <location evidence="1">Cell membrane</location>
        <topology evidence="1">Multi-pass membrane protein</topology>
    </subcellularLocation>
</comment>
<evidence type="ECO:0000256" key="3">
    <source>
        <dbReference type="ARBA" id="ARBA00022692"/>
    </source>
</evidence>
<evidence type="ECO:0000256" key="5">
    <source>
        <dbReference type="ARBA" id="ARBA00023136"/>
    </source>
</evidence>
<gene>
    <name evidence="8" type="ordered locus">Tmar_1200</name>
</gene>
<dbReference type="OrthoDB" id="2081596at2"/>
<keyword evidence="9" id="KW-1185">Reference proteome</keyword>
<reference evidence="9" key="2">
    <citation type="journal article" date="2010" name="Stand. Genomic Sci.">
        <title>Complete genome sequence of Thermaerobacter marianensis type strain (7p75aT).</title>
        <authorList>
            <person name="Han C."/>
            <person name="Gu W."/>
            <person name="Zhang X."/>
            <person name="Lapidus A."/>
            <person name="Nolan M."/>
            <person name="Copeland A."/>
            <person name="Lucas S."/>
            <person name="Glavina Del Rio T."/>
            <person name="Tice H."/>
            <person name="Cheng J."/>
            <person name="Tapia R."/>
            <person name="Goodwin L."/>
            <person name="Pitluck S."/>
            <person name="Pagani I."/>
            <person name="Ivanova N."/>
            <person name="Mavromatis K."/>
            <person name="Mikhailova N."/>
            <person name="Pati A."/>
            <person name="Chen A."/>
            <person name="Palaniappan K."/>
            <person name="Land M."/>
            <person name="Hauser L."/>
            <person name="Chang Y."/>
            <person name="Jeffries C."/>
            <person name="Schneider S."/>
            <person name="Rohde M."/>
            <person name="Goker M."/>
            <person name="Pukall R."/>
            <person name="Woyke T."/>
            <person name="Bristow J."/>
            <person name="Eisen J."/>
            <person name="Markowitz V."/>
            <person name="Hugenholtz P."/>
            <person name="Kyrpides N."/>
            <person name="Klenk H."/>
            <person name="Detter J."/>
        </authorList>
    </citation>
    <scope>NUCLEOTIDE SEQUENCE [LARGE SCALE GENOMIC DNA]</scope>
    <source>
        <strain evidence="9">ATCC 700841 / DSM 12885 / JCM 10246 / 7p75a</strain>
    </source>
</reference>
<proteinExistence type="predicted"/>
<dbReference type="Pfam" id="PF00482">
    <property type="entry name" value="T2SSF"/>
    <property type="match status" value="1"/>
</dbReference>
<dbReference type="PANTHER" id="PTHR35007:SF2">
    <property type="entry name" value="PILUS ASSEMBLE PROTEIN"/>
    <property type="match status" value="1"/>
</dbReference>
<keyword evidence="5 6" id="KW-0472">Membrane</keyword>
<feature type="domain" description="Type II secretion system protein GspF" evidence="7">
    <location>
        <begin position="162"/>
        <end position="288"/>
    </location>
</feature>
<dbReference type="AlphaFoldDB" id="E6SL82"/>
<organism evidence="8 9">
    <name type="scientific">Thermaerobacter marianensis (strain ATCC 700841 / DSM 12885 / JCM 10246 / 7p75a)</name>
    <dbReference type="NCBI Taxonomy" id="644966"/>
    <lineage>
        <taxon>Bacteria</taxon>
        <taxon>Bacillati</taxon>
        <taxon>Bacillota</taxon>
        <taxon>Clostridia</taxon>
        <taxon>Eubacteriales</taxon>
        <taxon>Clostridiales Family XVII. Incertae Sedis</taxon>
        <taxon>Thermaerobacter</taxon>
    </lineage>
</organism>
<feature type="transmembrane region" description="Helical" evidence="6">
    <location>
        <begin position="267"/>
        <end position="289"/>
    </location>
</feature>
<dbReference type="Proteomes" id="UP000008915">
    <property type="component" value="Chromosome"/>
</dbReference>
<name>E6SL82_THEM7</name>
<dbReference type="PANTHER" id="PTHR35007">
    <property type="entry name" value="INTEGRAL MEMBRANE PROTEIN-RELATED"/>
    <property type="match status" value="1"/>
</dbReference>
<evidence type="ECO:0000313" key="9">
    <source>
        <dbReference type="Proteomes" id="UP000008915"/>
    </source>
</evidence>
<evidence type="ECO:0000256" key="1">
    <source>
        <dbReference type="ARBA" id="ARBA00004651"/>
    </source>
</evidence>
<reference evidence="8 9" key="1">
    <citation type="journal article" date="2010" name="Stand. Genomic Sci.">
        <title>Complete genome sequence of Thermaerobacter marianensis type strain (7p75a).</title>
        <authorList>
            <person name="Han C."/>
            <person name="Gu W."/>
            <person name="Zhang X."/>
            <person name="Lapidus A."/>
            <person name="Nolan M."/>
            <person name="Copeland A."/>
            <person name="Lucas S."/>
            <person name="Del Rio T.G."/>
            <person name="Tice H."/>
            <person name="Cheng J.F."/>
            <person name="Tapia R."/>
            <person name="Goodwin L."/>
            <person name="Pitluck S."/>
            <person name="Pagani I."/>
            <person name="Ivanova N."/>
            <person name="Mavromatis K."/>
            <person name="Mikhailova N."/>
            <person name="Pati A."/>
            <person name="Chen A."/>
            <person name="Palaniappan K."/>
            <person name="Land M."/>
            <person name="Hauser L."/>
            <person name="Chang Y.J."/>
            <person name="Jeffries C.D."/>
            <person name="Schneider S."/>
            <person name="Rohde M."/>
            <person name="Goker M."/>
            <person name="Pukall R."/>
            <person name="Woyke T."/>
            <person name="Bristow J."/>
            <person name="Eisen J.A."/>
            <person name="Markowitz V."/>
            <person name="Hugenholtz P."/>
            <person name="Kyrpides N.C."/>
            <person name="Klenk H.P."/>
            <person name="Detter J.C."/>
        </authorList>
    </citation>
    <scope>NUCLEOTIDE SEQUENCE [LARGE SCALE GENOMIC DNA]</scope>
    <source>
        <strain evidence="9">ATCC 700841 / DSM 12885 / JCM 10246 / 7p75a</strain>
    </source>
</reference>
<dbReference type="GO" id="GO:0005886">
    <property type="term" value="C:plasma membrane"/>
    <property type="evidence" value="ECO:0007669"/>
    <property type="project" value="UniProtKB-SubCell"/>
</dbReference>
<dbReference type="KEGG" id="tmr:Tmar_1200"/>
<protein>
    <submittedName>
        <fullName evidence="8">Type II secretion system F domain</fullName>
    </submittedName>
</protein>
<keyword evidence="4 6" id="KW-1133">Transmembrane helix</keyword>